<dbReference type="GO" id="GO:0005509">
    <property type="term" value="F:calcium ion binding"/>
    <property type="evidence" value="ECO:0007669"/>
    <property type="project" value="InterPro"/>
</dbReference>
<dbReference type="PANTHER" id="PTHR38340:SF1">
    <property type="entry name" value="S-LAYER PROTEIN"/>
    <property type="match status" value="1"/>
</dbReference>
<dbReference type="PROSITE" id="PS00330">
    <property type="entry name" value="HEMOLYSIN_CALCIUM"/>
    <property type="match status" value="3"/>
</dbReference>
<sequence length="449" mass="47347">MTTITLTGLRVGHIDGDSVSTGESQLMITIPSRKATFSYSITGFDENLPVIELDKAMPQILLDWQPLGDLENDYDLTASIAAVTWGGKKSTVLVLNLETGPASDSSYIFTLDGAPVPTGLSVSEWEALDDSITAVGRATGTLAAGKTIRWTSLDRDSITEDDEIIGTTGRDRLSGGGGDDYFYSSKGNDTYLGGAGYDQVTFDQDPAGVIASLAMGRATDGWGNKDVLKSIEMLRGSNHADKLTGDDGDNIIRGLGGADTLDGGKGYDQVRYDRDNRHTGGDNGVTVNLGKGFAIDGFGDRDTIRNFEAARGSDLNDRLTGSRRADTLEGENGNDRLVGLGGRDSLDGGDGNDTLDGGAGNDTLRGNIGEDLFIFRGNFGDDVITGFGFESKVEKISLAGVSSITSFRDLSRNHLSEVDGNAVISDGKGNTITLIGVEKADLSAGDFLF</sequence>
<dbReference type="EMBL" id="QXXQ01000011">
    <property type="protein sequence ID" value="RID90633.1"/>
    <property type="molecule type" value="Genomic_DNA"/>
</dbReference>
<dbReference type="Pfam" id="PF00353">
    <property type="entry name" value="HemolysinCabind"/>
    <property type="match status" value="3"/>
</dbReference>
<comment type="caution">
    <text evidence="4">The sequence shown here is derived from an EMBL/GenBank/DDBJ whole genome shotgun (WGS) entry which is preliminary data.</text>
</comment>
<keyword evidence="2" id="KW-0964">Secreted</keyword>
<organism evidence="4 5">
    <name type="scientific">Gemmobacter lutimaris</name>
    <dbReference type="NCBI Taxonomy" id="2306023"/>
    <lineage>
        <taxon>Bacteria</taxon>
        <taxon>Pseudomonadati</taxon>
        <taxon>Pseudomonadota</taxon>
        <taxon>Alphaproteobacteria</taxon>
        <taxon>Rhodobacterales</taxon>
        <taxon>Paracoccaceae</taxon>
        <taxon>Gemmobacter</taxon>
    </lineage>
</organism>
<accession>A0A398BTL7</accession>
<dbReference type="SUPFAM" id="SSF51120">
    <property type="entry name" value="beta-Roll"/>
    <property type="match status" value="2"/>
</dbReference>
<evidence type="ECO:0000256" key="1">
    <source>
        <dbReference type="ARBA" id="ARBA00004613"/>
    </source>
</evidence>
<dbReference type="OrthoDB" id="9773411at2"/>
<dbReference type="AlphaFoldDB" id="A0A398BTL7"/>
<gene>
    <name evidence="4" type="ORF">D2N39_16550</name>
</gene>
<dbReference type="InterPro" id="IPR018511">
    <property type="entry name" value="Hemolysin-typ_Ca-bd_CS"/>
</dbReference>
<feature type="region of interest" description="Disordered" evidence="3">
    <location>
        <begin position="316"/>
        <end position="361"/>
    </location>
</feature>
<dbReference type="InterPro" id="IPR001343">
    <property type="entry name" value="Hemolysn_Ca-bd"/>
</dbReference>
<dbReference type="PANTHER" id="PTHR38340">
    <property type="entry name" value="S-LAYER PROTEIN"/>
    <property type="match status" value="1"/>
</dbReference>
<keyword evidence="5" id="KW-1185">Reference proteome</keyword>
<protein>
    <submittedName>
        <fullName evidence="4">Calcium-binding protein</fullName>
    </submittedName>
</protein>
<dbReference type="InterPro" id="IPR050557">
    <property type="entry name" value="RTX_toxin/Mannuronan_C5-epim"/>
</dbReference>
<dbReference type="Proteomes" id="UP000266649">
    <property type="component" value="Unassembled WGS sequence"/>
</dbReference>
<evidence type="ECO:0000256" key="2">
    <source>
        <dbReference type="ARBA" id="ARBA00022525"/>
    </source>
</evidence>
<evidence type="ECO:0000256" key="3">
    <source>
        <dbReference type="SAM" id="MobiDB-lite"/>
    </source>
</evidence>
<dbReference type="GO" id="GO:0005576">
    <property type="term" value="C:extracellular region"/>
    <property type="evidence" value="ECO:0007669"/>
    <property type="project" value="UniProtKB-SubCell"/>
</dbReference>
<proteinExistence type="predicted"/>
<name>A0A398BTL7_9RHOB</name>
<dbReference type="InterPro" id="IPR011049">
    <property type="entry name" value="Serralysin-like_metalloprot_C"/>
</dbReference>
<dbReference type="RefSeq" id="WP_119135894.1">
    <property type="nucleotide sequence ID" value="NZ_QXXQ01000011.1"/>
</dbReference>
<evidence type="ECO:0000313" key="4">
    <source>
        <dbReference type="EMBL" id="RID90633.1"/>
    </source>
</evidence>
<reference evidence="4 5" key="1">
    <citation type="submission" date="2018-09" db="EMBL/GenBank/DDBJ databases">
        <title>Gemmobacter lutimaris sp. nov., a marine bacterium isolated from tidal flat.</title>
        <authorList>
            <person name="Lee D.W."/>
            <person name="Yoo Y."/>
            <person name="Kim J.-J."/>
            <person name="Kim B.S."/>
        </authorList>
    </citation>
    <scope>NUCLEOTIDE SEQUENCE [LARGE SCALE GENOMIC DNA]</scope>
    <source>
        <strain evidence="4 5">YJ-T1-11</strain>
    </source>
</reference>
<comment type="subcellular location">
    <subcellularLocation>
        <location evidence="1">Secreted</location>
    </subcellularLocation>
</comment>
<dbReference type="PRINTS" id="PR00313">
    <property type="entry name" value="CABNDNGRPT"/>
</dbReference>
<evidence type="ECO:0000313" key="5">
    <source>
        <dbReference type="Proteomes" id="UP000266649"/>
    </source>
</evidence>
<dbReference type="Gene3D" id="2.150.10.10">
    <property type="entry name" value="Serralysin-like metalloprotease, C-terminal"/>
    <property type="match status" value="3"/>
</dbReference>